<keyword evidence="3" id="KW-0808">Transferase</keyword>
<evidence type="ECO:0000313" key="4">
    <source>
        <dbReference type="Proteomes" id="UP000273982"/>
    </source>
</evidence>
<proteinExistence type="predicted"/>
<keyword evidence="1" id="KW-0460">Magnesium</keyword>
<protein>
    <submittedName>
        <fullName evidence="3">Nucleotidyltransferase family protein</fullName>
    </submittedName>
</protein>
<evidence type="ECO:0000256" key="1">
    <source>
        <dbReference type="ARBA" id="ARBA00022842"/>
    </source>
</evidence>
<dbReference type="Gene3D" id="3.90.550.10">
    <property type="entry name" value="Spore Coat Polysaccharide Biosynthesis Protein SpsA, Chain A"/>
    <property type="match status" value="1"/>
</dbReference>
<dbReference type="PANTHER" id="PTHR43777">
    <property type="entry name" value="MOLYBDENUM COFACTOR CYTIDYLYLTRANSFERASE"/>
    <property type="match status" value="1"/>
</dbReference>
<dbReference type="SUPFAM" id="SSF53448">
    <property type="entry name" value="Nucleotide-diphospho-sugar transferases"/>
    <property type="match status" value="1"/>
</dbReference>
<accession>A0A3G8M5D4</accession>
<dbReference type="EMBL" id="CP034086">
    <property type="protein sequence ID" value="AZG77081.1"/>
    <property type="molecule type" value="Genomic_DNA"/>
</dbReference>
<evidence type="ECO:0000259" key="2">
    <source>
        <dbReference type="Pfam" id="PF12804"/>
    </source>
</evidence>
<gene>
    <name evidence="3" type="ORF">EHO51_10235</name>
</gene>
<reference evidence="3 4" key="1">
    <citation type="submission" date="2018-11" db="EMBL/GenBank/DDBJ databases">
        <title>Genome squencing of methanotrophic bacteria isolated from alkaline groundwater in Korea.</title>
        <authorList>
            <person name="Nguyen L.N."/>
        </authorList>
    </citation>
    <scope>NUCLEOTIDE SEQUENCE [LARGE SCALE GENOMIC DNA]</scope>
    <source>
        <strain evidence="3 4">GW6</strain>
    </source>
</reference>
<dbReference type="AlphaFoldDB" id="A0A3G8M5D4"/>
<feature type="domain" description="MobA-like NTP transferase" evidence="2">
    <location>
        <begin position="5"/>
        <end position="165"/>
    </location>
</feature>
<dbReference type="Pfam" id="PF12804">
    <property type="entry name" value="NTP_transf_3"/>
    <property type="match status" value="1"/>
</dbReference>
<evidence type="ECO:0000313" key="3">
    <source>
        <dbReference type="EMBL" id="AZG77081.1"/>
    </source>
</evidence>
<dbReference type="KEGG" id="mros:EHO51_10235"/>
<sequence>MNIAAVLLAAGASKRFGENNKLLSDLGGKPLIRRVAEAVVCSGVDVVVVTGCDRPQIEKALEGLPLRFAHNLNWESGMGASIAVGVNALGQQTQGAFVIPGDLPFLTSDLIKELTALFMESRGALITYPTTSSGEQRNPVLWPRRFLPSLAVLSGSSGAKQLLQNCADSQKQAHVFDESAYLDVDAPADLEAARSRLNIANL</sequence>
<dbReference type="GO" id="GO:0016779">
    <property type="term" value="F:nucleotidyltransferase activity"/>
    <property type="evidence" value="ECO:0007669"/>
    <property type="project" value="UniProtKB-ARBA"/>
</dbReference>
<dbReference type="InterPro" id="IPR025877">
    <property type="entry name" value="MobA-like_NTP_Trfase"/>
</dbReference>
<name>A0A3G8M5D4_9HYPH</name>
<dbReference type="CDD" id="cd04182">
    <property type="entry name" value="GT_2_like_f"/>
    <property type="match status" value="1"/>
</dbReference>
<dbReference type="InterPro" id="IPR029044">
    <property type="entry name" value="Nucleotide-diphossugar_trans"/>
</dbReference>
<organism evidence="3 4">
    <name type="scientific">Methylocystis rosea</name>
    <dbReference type="NCBI Taxonomy" id="173366"/>
    <lineage>
        <taxon>Bacteria</taxon>
        <taxon>Pseudomonadati</taxon>
        <taxon>Pseudomonadota</taxon>
        <taxon>Alphaproteobacteria</taxon>
        <taxon>Hyphomicrobiales</taxon>
        <taxon>Methylocystaceae</taxon>
        <taxon>Methylocystis</taxon>
    </lineage>
</organism>
<dbReference type="PANTHER" id="PTHR43777:SF1">
    <property type="entry name" value="MOLYBDENUM COFACTOR CYTIDYLYLTRANSFERASE"/>
    <property type="match status" value="1"/>
</dbReference>
<dbReference type="Proteomes" id="UP000273982">
    <property type="component" value="Chromosome"/>
</dbReference>